<organism evidence="1 2">
    <name type="scientific">Microbulbifer agarilyticus</name>
    <dbReference type="NCBI Taxonomy" id="260552"/>
    <lineage>
        <taxon>Bacteria</taxon>
        <taxon>Pseudomonadati</taxon>
        <taxon>Pseudomonadota</taxon>
        <taxon>Gammaproteobacteria</taxon>
        <taxon>Cellvibrionales</taxon>
        <taxon>Microbulbiferaceae</taxon>
        <taxon>Microbulbifer</taxon>
    </lineage>
</organism>
<keyword evidence="2" id="KW-1185">Reference proteome</keyword>
<dbReference type="Gene3D" id="3.40.50.150">
    <property type="entry name" value="Vaccinia Virus protein VP39"/>
    <property type="match status" value="1"/>
</dbReference>
<proteinExistence type="predicted"/>
<dbReference type="Pfam" id="PF01209">
    <property type="entry name" value="Ubie_methyltran"/>
    <property type="match status" value="1"/>
</dbReference>
<evidence type="ECO:0000313" key="2">
    <source>
        <dbReference type="Proteomes" id="UP000188219"/>
    </source>
</evidence>
<evidence type="ECO:0000313" key="1">
    <source>
        <dbReference type="EMBL" id="AQQ66902.1"/>
    </source>
</evidence>
<dbReference type="KEGG" id="maga:Mag101_04055"/>
<dbReference type="InterPro" id="IPR029063">
    <property type="entry name" value="SAM-dependent_MTases_sf"/>
</dbReference>
<dbReference type="Proteomes" id="UP000188219">
    <property type="component" value="Chromosome"/>
</dbReference>
<sequence>MSEAHWTEFWRQGFITTFGASLQNNYTGNLKSFWEQKFSAVNQDEYILDLATGNGAIPCIAHETLKKLNRSANIFGIDSAKINPTLNSTQGIEKAREDVTFLSNTPCEELPFSENEFHLISSQYGIEYSNWEKSLPEVFRVLKTGSTAHFVCHSSNSSLIKSTKDEIDIYAIALQELNIFELAIHFIRTRSNAEKSNVTVAKSLNDAVNRLRKMFPGQQLCQLIVSDLSNTLKLLGSKTTQEVEDLLAQRKSVYLSAFKRQKDMLNASLDDNKTATILNLATEIGFTHSVATEFKHSGSTIGVYISLTK</sequence>
<name>A0A1Q2M3V6_9GAMM</name>
<dbReference type="AlphaFoldDB" id="A0A1Q2M3V6"/>
<dbReference type="RefSeq" id="WP_077401146.1">
    <property type="nucleotide sequence ID" value="NZ_CP019650.1"/>
</dbReference>
<gene>
    <name evidence="1" type="ORF">Mag101_04055</name>
</gene>
<dbReference type="EMBL" id="CP019650">
    <property type="protein sequence ID" value="AQQ66902.1"/>
    <property type="molecule type" value="Genomic_DNA"/>
</dbReference>
<reference evidence="1" key="1">
    <citation type="submission" date="2017-02" db="EMBL/GenBank/DDBJ databases">
        <title>Genome of Microbulbifer agarilyticus GP101.</title>
        <authorList>
            <person name="Jung J."/>
            <person name="Bae S.S."/>
            <person name="Baek K."/>
        </authorList>
    </citation>
    <scope>NUCLEOTIDE SEQUENCE [LARGE SCALE GENOMIC DNA]</scope>
    <source>
        <strain evidence="1">GP101</strain>
    </source>
</reference>
<protein>
    <recommendedName>
        <fullName evidence="3">Methyltransferase domain-containing protein</fullName>
    </recommendedName>
</protein>
<dbReference type="STRING" id="260552.Mag101_04055"/>
<dbReference type="SUPFAM" id="SSF53335">
    <property type="entry name" value="S-adenosyl-L-methionine-dependent methyltransferases"/>
    <property type="match status" value="1"/>
</dbReference>
<dbReference type="OrthoDB" id="5974463at2"/>
<evidence type="ECO:0008006" key="3">
    <source>
        <dbReference type="Google" id="ProtNLM"/>
    </source>
</evidence>
<accession>A0A1Q2M3V6</accession>
<dbReference type="CDD" id="cd02440">
    <property type="entry name" value="AdoMet_MTases"/>
    <property type="match status" value="1"/>
</dbReference>